<organism evidence="3 4">
    <name type="scientific">Methanofollis aquaemaris</name>
    <dbReference type="NCBI Taxonomy" id="126734"/>
    <lineage>
        <taxon>Archaea</taxon>
        <taxon>Methanobacteriati</taxon>
        <taxon>Methanobacteriota</taxon>
        <taxon>Stenosarchaea group</taxon>
        <taxon>Methanomicrobia</taxon>
        <taxon>Methanomicrobiales</taxon>
        <taxon>Methanomicrobiaceae</taxon>
        <taxon>Methanofollis</taxon>
    </lineage>
</organism>
<evidence type="ECO:0000256" key="1">
    <source>
        <dbReference type="ARBA" id="ARBA00023002"/>
    </source>
</evidence>
<evidence type="ECO:0000259" key="2">
    <source>
        <dbReference type="Pfam" id="PF01558"/>
    </source>
</evidence>
<dbReference type="Pfam" id="PF01558">
    <property type="entry name" value="POR"/>
    <property type="match status" value="1"/>
</dbReference>
<keyword evidence="1" id="KW-0560">Oxidoreductase</keyword>
<dbReference type="GO" id="GO:0016903">
    <property type="term" value="F:oxidoreductase activity, acting on the aldehyde or oxo group of donors"/>
    <property type="evidence" value="ECO:0007669"/>
    <property type="project" value="InterPro"/>
</dbReference>
<dbReference type="RefSeq" id="WP_265581016.1">
    <property type="nucleotide sequence ID" value="NZ_CP036172.1"/>
</dbReference>
<reference evidence="3" key="1">
    <citation type="journal article" date="2001" name="Int. J. Syst. Evol. Microbiol.">
        <title>Methanofollis aquaemaris sp. nov., a methanogen isolated from an aquaculture fish pond.</title>
        <authorList>
            <person name="Lai M.C."/>
            <person name="Chen S.C."/>
        </authorList>
    </citation>
    <scope>NUCLEOTIDE SEQUENCE</scope>
    <source>
        <strain evidence="3">N2F9704</strain>
    </source>
</reference>
<dbReference type="Gene3D" id="3.40.920.10">
    <property type="entry name" value="Pyruvate-ferredoxin oxidoreductase, PFOR, domain III"/>
    <property type="match status" value="1"/>
</dbReference>
<dbReference type="InterPro" id="IPR052198">
    <property type="entry name" value="IorB_Oxidoreductase"/>
</dbReference>
<dbReference type="Proteomes" id="UP001042704">
    <property type="component" value="Chromosome"/>
</dbReference>
<evidence type="ECO:0000313" key="3">
    <source>
        <dbReference type="EMBL" id="QSZ68082.1"/>
    </source>
</evidence>
<keyword evidence="4" id="KW-1185">Reference proteome</keyword>
<protein>
    <submittedName>
        <fullName evidence="3">Indolepyruvate ferredoxin oxidoreductase subunit beta</fullName>
    </submittedName>
</protein>
<dbReference type="GeneID" id="76425010"/>
<dbReference type="InterPro" id="IPR002869">
    <property type="entry name" value="Pyrv_flavodox_OxRed_cen"/>
</dbReference>
<dbReference type="KEGG" id="maqe:RJ40_11540"/>
<name>A0A8A3S7R6_9EURY</name>
<feature type="domain" description="Pyruvate/ketoisovalerate oxidoreductase catalytic" evidence="2">
    <location>
        <begin position="13"/>
        <end position="189"/>
    </location>
</feature>
<sequence length="195" mass="20543">MSSSFDVLIVGIGGQGTILASNIIGEACLIEETPIKGVETHGMAQRGGSVESHVRIGGEFGPLIVPGGADLMIALDLLEAVRYRHYLKKGARIIANDHTVVPTSVHMQSLDMPGRDALVADLADFDLTLVDAADLAAEAGNLIVQNVVMLGAAAPSFPLKPESLEEAVRRSVPPKTLDLNLRAFALGREAGLKKE</sequence>
<dbReference type="InterPro" id="IPR019752">
    <property type="entry name" value="Pyrv/ketoisovalerate_OxRed_cat"/>
</dbReference>
<dbReference type="EMBL" id="CP036172">
    <property type="protein sequence ID" value="QSZ68082.1"/>
    <property type="molecule type" value="Genomic_DNA"/>
</dbReference>
<gene>
    <name evidence="3" type="ORF">RJ40_11540</name>
</gene>
<proteinExistence type="predicted"/>
<dbReference type="PANTHER" id="PTHR43854">
    <property type="entry name" value="INDOLEPYRUVATE OXIDOREDUCTASE SUBUNIT IORB"/>
    <property type="match status" value="1"/>
</dbReference>
<dbReference type="PANTHER" id="PTHR43854:SF1">
    <property type="entry name" value="INDOLEPYRUVATE OXIDOREDUCTASE SUBUNIT IORB"/>
    <property type="match status" value="1"/>
</dbReference>
<reference evidence="3" key="2">
    <citation type="submission" date="2019-02" db="EMBL/GenBank/DDBJ databases">
        <authorList>
            <person name="Chen S.-C."/>
            <person name="Chien H.-H."/>
            <person name="Lai M.-C."/>
        </authorList>
    </citation>
    <scope>NUCLEOTIDE SEQUENCE</scope>
    <source>
        <strain evidence="3">N2F9704</strain>
    </source>
</reference>
<dbReference type="SUPFAM" id="SSF53323">
    <property type="entry name" value="Pyruvate-ferredoxin oxidoreductase, PFOR, domain III"/>
    <property type="match status" value="1"/>
</dbReference>
<accession>A0A8A3S7R6</accession>
<dbReference type="AlphaFoldDB" id="A0A8A3S7R6"/>
<evidence type="ECO:0000313" key="4">
    <source>
        <dbReference type="Proteomes" id="UP001042704"/>
    </source>
</evidence>